<dbReference type="PANTHER" id="PTHR24198:SF165">
    <property type="entry name" value="ANKYRIN REPEAT-CONTAINING PROTEIN-RELATED"/>
    <property type="match status" value="1"/>
</dbReference>
<feature type="repeat" description="ANK" evidence="3">
    <location>
        <begin position="525"/>
        <end position="557"/>
    </location>
</feature>
<feature type="repeat" description="ANK" evidence="3">
    <location>
        <begin position="558"/>
        <end position="578"/>
    </location>
</feature>
<dbReference type="EMBL" id="JBAMIC010000011">
    <property type="protein sequence ID" value="KAK7100550.1"/>
    <property type="molecule type" value="Genomic_DNA"/>
</dbReference>
<feature type="region of interest" description="Disordered" evidence="4">
    <location>
        <begin position="201"/>
        <end position="260"/>
    </location>
</feature>
<gene>
    <name evidence="5" type="ORF">V1264_023479</name>
</gene>
<keyword evidence="6" id="KW-1185">Reference proteome</keyword>
<feature type="region of interest" description="Disordered" evidence="4">
    <location>
        <begin position="368"/>
        <end position="441"/>
    </location>
</feature>
<evidence type="ECO:0000256" key="1">
    <source>
        <dbReference type="ARBA" id="ARBA00022737"/>
    </source>
</evidence>
<accession>A0AAN9GB82</accession>
<dbReference type="AlphaFoldDB" id="A0AAN9GB82"/>
<dbReference type="PANTHER" id="PTHR24198">
    <property type="entry name" value="ANKYRIN REPEAT AND PROTEIN KINASE DOMAIN-CONTAINING PROTEIN"/>
    <property type="match status" value="1"/>
</dbReference>
<feature type="compositionally biased region" description="Polar residues" evidence="4">
    <location>
        <begin position="116"/>
        <end position="131"/>
    </location>
</feature>
<feature type="compositionally biased region" description="Basic and acidic residues" evidence="4">
    <location>
        <begin position="87"/>
        <end position="105"/>
    </location>
</feature>
<dbReference type="InterPro" id="IPR036770">
    <property type="entry name" value="Ankyrin_rpt-contain_sf"/>
</dbReference>
<reference evidence="5 6" key="1">
    <citation type="submission" date="2024-02" db="EMBL/GenBank/DDBJ databases">
        <title>Chromosome-scale genome assembly of the rough periwinkle Littorina saxatilis.</title>
        <authorList>
            <person name="De Jode A."/>
            <person name="Faria R."/>
            <person name="Formenti G."/>
            <person name="Sims Y."/>
            <person name="Smith T.P."/>
            <person name="Tracey A."/>
            <person name="Wood J.M.D."/>
            <person name="Zagrodzka Z.B."/>
            <person name="Johannesson K."/>
            <person name="Butlin R.K."/>
            <person name="Leder E.H."/>
        </authorList>
    </citation>
    <scope>NUCLEOTIDE SEQUENCE [LARGE SCALE GENOMIC DNA]</scope>
    <source>
        <strain evidence="5">Snail1</strain>
        <tissue evidence="5">Muscle</tissue>
    </source>
</reference>
<feature type="compositionally biased region" description="Polar residues" evidence="4">
    <location>
        <begin position="723"/>
        <end position="741"/>
    </location>
</feature>
<feature type="compositionally biased region" description="Basic and acidic residues" evidence="4">
    <location>
        <begin position="403"/>
        <end position="412"/>
    </location>
</feature>
<feature type="region of interest" description="Disordered" evidence="4">
    <location>
        <begin position="723"/>
        <end position="742"/>
    </location>
</feature>
<feature type="region of interest" description="Disordered" evidence="4">
    <location>
        <begin position="21"/>
        <end position="131"/>
    </location>
</feature>
<dbReference type="Pfam" id="PF12796">
    <property type="entry name" value="Ank_2"/>
    <property type="match status" value="1"/>
</dbReference>
<sequence>MIGSVHGCVSCPVVVKPWEPQSLSRPQHPLPAQLHPQSHPYSMPLRTSSVHPWPQSATPDDKTRSSSLSPQRLASARSRRRHSSSIAEEKQVSAEKYSSPEKKSEAVNGSPKKAKSVNTSPQKTGSLNGSPQKTVLILKARQTFAEQYERLLEARDSDITDVHAASQHVVRPLVSEDYHTDDYGFNKGLHHAKAQARTFEQTVSSNDQVGQTSVEQQSVYQGASTRKDMPKGPRVSTPTPVYFPDSSNLGSPPAPQLSRVSFSPTPLPSIHGALRTVAKPESSQQLAGAILPPRSVRLSKTLPSLSNPKLRAVRNRITPPPPSLSLVRERKRRSFEHGKEGVDFLMLKNLEDPFQYIKLGRKRDSSHQHSTALAAAGKKDQASKPLDASSATPFSYNSFETGSKSKQEDSSRHQAKAGSNFSTKSPPWPSHNTPTPQSLDSSDWSLGLMAVAPEVDALTTAAAAGDMIKVKSLLADGVDVNAVNSFGRTAIQVMTHDNTDLAEVLLKAGSNPNVQDESRRAESSTFRTIAHDVAASGYTDMLRCLLRHGTDVNLQDKWGNTPLHLAAKGGHLASVKLLRRGASINEPNHQGKTPSMLLKESGNAAAKLWLEMFQTTVSRLQTLSVLALRQRLGPNGLQHWRNHPDKKLRQQVMLQNRSYSLPPQASASTLLPSRHSAGSRSRHNKVRGNGNSHPLVPGMSGSKQMTDFLTLRDLIPRRLSTGENTSLEVHNNSSGQSNDNVSLPGACATSSLASETGSLFETNLSSIDASQSADDISLSSPDRSI</sequence>
<proteinExistence type="predicted"/>
<feature type="compositionally biased region" description="Low complexity" evidence="4">
    <location>
        <begin position="26"/>
        <end position="40"/>
    </location>
</feature>
<feature type="compositionally biased region" description="Polar residues" evidence="4">
    <location>
        <begin position="417"/>
        <end position="441"/>
    </location>
</feature>
<keyword evidence="2 3" id="KW-0040">ANK repeat</keyword>
<dbReference type="Pfam" id="PF00023">
    <property type="entry name" value="Ank"/>
    <property type="match status" value="1"/>
</dbReference>
<dbReference type="Proteomes" id="UP001374579">
    <property type="component" value="Unassembled WGS sequence"/>
</dbReference>
<evidence type="ECO:0000256" key="4">
    <source>
        <dbReference type="SAM" id="MobiDB-lite"/>
    </source>
</evidence>
<dbReference type="Gene3D" id="1.25.40.20">
    <property type="entry name" value="Ankyrin repeat-containing domain"/>
    <property type="match status" value="1"/>
</dbReference>
<feature type="compositionally biased region" description="Low complexity" evidence="4">
    <location>
        <begin position="65"/>
        <end position="76"/>
    </location>
</feature>
<organism evidence="5 6">
    <name type="scientific">Littorina saxatilis</name>
    <dbReference type="NCBI Taxonomy" id="31220"/>
    <lineage>
        <taxon>Eukaryota</taxon>
        <taxon>Metazoa</taxon>
        <taxon>Spiralia</taxon>
        <taxon>Lophotrochozoa</taxon>
        <taxon>Mollusca</taxon>
        <taxon>Gastropoda</taxon>
        <taxon>Caenogastropoda</taxon>
        <taxon>Littorinimorpha</taxon>
        <taxon>Littorinoidea</taxon>
        <taxon>Littorinidae</taxon>
        <taxon>Littorina</taxon>
    </lineage>
</organism>
<dbReference type="InterPro" id="IPR002110">
    <property type="entry name" value="Ankyrin_rpt"/>
</dbReference>
<feature type="region of interest" description="Disordered" evidence="4">
    <location>
        <begin position="661"/>
        <end position="703"/>
    </location>
</feature>
<evidence type="ECO:0000313" key="6">
    <source>
        <dbReference type="Proteomes" id="UP001374579"/>
    </source>
</evidence>
<feature type="compositionally biased region" description="Polar residues" evidence="4">
    <location>
        <begin position="201"/>
        <end position="224"/>
    </location>
</feature>
<dbReference type="SMART" id="SM00248">
    <property type="entry name" value="ANK"/>
    <property type="match status" value="4"/>
</dbReference>
<feature type="compositionally biased region" description="Polar residues" evidence="4">
    <location>
        <begin position="389"/>
        <end position="402"/>
    </location>
</feature>
<keyword evidence="1" id="KW-0677">Repeat</keyword>
<evidence type="ECO:0000313" key="5">
    <source>
        <dbReference type="EMBL" id="KAK7100550.1"/>
    </source>
</evidence>
<feature type="compositionally biased region" description="Polar residues" evidence="4">
    <location>
        <begin position="661"/>
        <end position="679"/>
    </location>
</feature>
<dbReference type="SUPFAM" id="SSF48403">
    <property type="entry name" value="Ankyrin repeat"/>
    <property type="match status" value="1"/>
</dbReference>
<protein>
    <submittedName>
        <fullName evidence="5">Uncharacterized protein</fullName>
    </submittedName>
</protein>
<feature type="compositionally biased region" description="Polar residues" evidence="4">
    <location>
        <begin position="45"/>
        <end position="58"/>
    </location>
</feature>
<evidence type="ECO:0000256" key="3">
    <source>
        <dbReference type="PROSITE-ProRule" id="PRU00023"/>
    </source>
</evidence>
<dbReference type="PROSITE" id="PS50297">
    <property type="entry name" value="ANK_REP_REGION"/>
    <property type="match status" value="1"/>
</dbReference>
<evidence type="ECO:0000256" key="2">
    <source>
        <dbReference type="ARBA" id="ARBA00023043"/>
    </source>
</evidence>
<dbReference type="PROSITE" id="PS50088">
    <property type="entry name" value="ANK_REPEAT"/>
    <property type="match status" value="2"/>
</dbReference>
<comment type="caution">
    <text evidence="5">The sequence shown here is derived from an EMBL/GenBank/DDBJ whole genome shotgun (WGS) entry which is preliminary data.</text>
</comment>
<name>A0AAN9GB82_9CAEN</name>